<dbReference type="Proteomes" id="UP000479710">
    <property type="component" value="Unassembled WGS sequence"/>
</dbReference>
<feature type="region of interest" description="Disordered" evidence="1">
    <location>
        <begin position="1"/>
        <end position="33"/>
    </location>
</feature>
<feature type="compositionally biased region" description="Polar residues" evidence="1">
    <location>
        <begin position="10"/>
        <end position="19"/>
    </location>
</feature>
<gene>
    <name evidence="2" type="ORF">E2562_024653</name>
</gene>
<comment type="caution">
    <text evidence="2">The sequence shown here is derived from an EMBL/GenBank/DDBJ whole genome shotgun (WGS) entry which is preliminary data.</text>
</comment>
<evidence type="ECO:0000313" key="3">
    <source>
        <dbReference type="Proteomes" id="UP000479710"/>
    </source>
</evidence>
<organism evidence="2 3">
    <name type="scientific">Oryza meyeriana var. granulata</name>
    <dbReference type="NCBI Taxonomy" id="110450"/>
    <lineage>
        <taxon>Eukaryota</taxon>
        <taxon>Viridiplantae</taxon>
        <taxon>Streptophyta</taxon>
        <taxon>Embryophyta</taxon>
        <taxon>Tracheophyta</taxon>
        <taxon>Spermatophyta</taxon>
        <taxon>Magnoliopsida</taxon>
        <taxon>Liliopsida</taxon>
        <taxon>Poales</taxon>
        <taxon>Poaceae</taxon>
        <taxon>BOP clade</taxon>
        <taxon>Oryzoideae</taxon>
        <taxon>Oryzeae</taxon>
        <taxon>Oryzinae</taxon>
        <taxon>Oryza</taxon>
        <taxon>Oryza meyeriana</taxon>
    </lineage>
</organism>
<proteinExistence type="predicted"/>
<evidence type="ECO:0000313" key="2">
    <source>
        <dbReference type="EMBL" id="KAF0922080.1"/>
    </source>
</evidence>
<sequence>MGGSGATDALPSSWSTNSGPLPKPRRRKWGVEAPDPAVATIRAGVRTMPLQIQAGGCWLQLE</sequence>
<dbReference type="EMBL" id="SPHZ02000004">
    <property type="protein sequence ID" value="KAF0922080.1"/>
    <property type="molecule type" value="Genomic_DNA"/>
</dbReference>
<name>A0A6G1EBC0_9ORYZ</name>
<evidence type="ECO:0000256" key="1">
    <source>
        <dbReference type="SAM" id="MobiDB-lite"/>
    </source>
</evidence>
<accession>A0A6G1EBC0</accession>
<reference evidence="2 3" key="1">
    <citation type="submission" date="2019-11" db="EMBL/GenBank/DDBJ databases">
        <title>Whole genome sequence of Oryza granulata.</title>
        <authorList>
            <person name="Li W."/>
        </authorList>
    </citation>
    <scope>NUCLEOTIDE SEQUENCE [LARGE SCALE GENOMIC DNA]</scope>
    <source>
        <strain evidence="3">cv. Menghai</strain>
        <tissue evidence="2">Leaf</tissue>
    </source>
</reference>
<dbReference type="AlphaFoldDB" id="A0A6G1EBC0"/>
<keyword evidence="3" id="KW-1185">Reference proteome</keyword>
<protein>
    <submittedName>
        <fullName evidence="2">Uncharacterized protein</fullName>
    </submittedName>
</protein>